<keyword evidence="4" id="KW-0804">Transcription</keyword>
<dbReference type="SUPFAM" id="SSF46785">
    <property type="entry name" value="Winged helix' DNA-binding domain"/>
    <property type="match status" value="1"/>
</dbReference>
<dbReference type="InterPro" id="IPR036388">
    <property type="entry name" value="WH-like_DNA-bd_sf"/>
</dbReference>
<dbReference type="InterPro" id="IPR036390">
    <property type="entry name" value="WH_DNA-bd_sf"/>
</dbReference>
<accession>A0A2N3YJL4</accession>
<dbReference type="PIRSF" id="PIRSF019455">
    <property type="entry name" value="CopR_AtkY"/>
    <property type="match status" value="1"/>
</dbReference>
<dbReference type="GO" id="GO:0003677">
    <property type="term" value="F:DNA binding"/>
    <property type="evidence" value="ECO:0007669"/>
    <property type="project" value="UniProtKB-KW"/>
</dbReference>
<name>A0A2N3YJL4_9MICO</name>
<dbReference type="AlphaFoldDB" id="A0A2N3YJL4"/>
<dbReference type="Gene3D" id="1.10.10.10">
    <property type="entry name" value="Winged helix-like DNA-binding domain superfamily/Winged helix DNA-binding domain"/>
    <property type="match status" value="1"/>
</dbReference>
<gene>
    <name evidence="5" type="ORF">ATL31_1876</name>
</gene>
<evidence type="ECO:0000313" key="5">
    <source>
        <dbReference type="EMBL" id="PKW27047.1"/>
    </source>
</evidence>
<dbReference type="Gene3D" id="6.10.140.850">
    <property type="match status" value="1"/>
</dbReference>
<dbReference type="Proteomes" id="UP000233781">
    <property type="component" value="Unassembled WGS sequence"/>
</dbReference>
<keyword evidence="6" id="KW-1185">Reference proteome</keyword>
<dbReference type="GO" id="GO:0045892">
    <property type="term" value="P:negative regulation of DNA-templated transcription"/>
    <property type="evidence" value="ECO:0007669"/>
    <property type="project" value="InterPro"/>
</dbReference>
<comment type="similarity">
    <text evidence="1">Belongs to the BlaI transcriptional regulatory family.</text>
</comment>
<evidence type="ECO:0000256" key="1">
    <source>
        <dbReference type="ARBA" id="ARBA00011046"/>
    </source>
</evidence>
<dbReference type="RefSeq" id="WP_101395523.1">
    <property type="nucleotide sequence ID" value="NZ_PJNE01000001.1"/>
</dbReference>
<sequence length="147" mass="16421">MPHSANAPRLGDLERVVMDRLWESTVAGGDGFAGVTVREVHETLEKDREIAYTTVMTVLDRLAKKDLVTRERDGRAWRYLPADTREALTARTMRRTLDDMDVTDRRSALLHFLDGASTDELADLKAALAEVEARGDGPATRGARSRR</sequence>
<keyword evidence="3" id="KW-0238">DNA-binding</keyword>
<comment type="caution">
    <text evidence="5">The sequence shown here is derived from an EMBL/GenBank/DDBJ whole genome shotgun (WGS) entry which is preliminary data.</text>
</comment>
<evidence type="ECO:0000256" key="2">
    <source>
        <dbReference type="ARBA" id="ARBA00023015"/>
    </source>
</evidence>
<dbReference type="OrthoDB" id="9813987at2"/>
<proteinExistence type="inferred from homology"/>
<organism evidence="5 6">
    <name type="scientific">Phycicoccus duodecadis</name>
    <dbReference type="NCBI Taxonomy" id="173053"/>
    <lineage>
        <taxon>Bacteria</taxon>
        <taxon>Bacillati</taxon>
        <taxon>Actinomycetota</taxon>
        <taxon>Actinomycetes</taxon>
        <taxon>Micrococcales</taxon>
        <taxon>Intrasporangiaceae</taxon>
        <taxon>Phycicoccus</taxon>
    </lineage>
</organism>
<protein>
    <submittedName>
        <fullName evidence="5">Putative transcriptional regulator</fullName>
    </submittedName>
</protein>
<evidence type="ECO:0000256" key="3">
    <source>
        <dbReference type="ARBA" id="ARBA00023125"/>
    </source>
</evidence>
<keyword evidence="2" id="KW-0805">Transcription regulation</keyword>
<dbReference type="InterPro" id="IPR005650">
    <property type="entry name" value="BlaI_family"/>
</dbReference>
<evidence type="ECO:0000313" key="6">
    <source>
        <dbReference type="Proteomes" id="UP000233781"/>
    </source>
</evidence>
<dbReference type="Pfam" id="PF03965">
    <property type="entry name" value="Penicillinase_R"/>
    <property type="match status" value="1"/>
</dbReference>
<dbReference type="EMBL" id="PJNE01000001">
    <property type="protein sequence ID" value="PKW27047.1"/>
    <property type="molecule type" value="Genomic_DNA"/>
</dbReference>
<evidence type="ECO:0000256" key="4">
    <source>
        <dbReference type="ARBA" id="ARBA00023163"/>
    </source>
</evidence>
<reference evidence="5 6" key="1">
    <citation type="submission" date="2017-12" db="EMBL/GenBank/DDBJ databases">
        <title>Sequencing the genomes of 1000 Actinobacteria strains.</title>
        <authorList>
            <person name="Klenk H.-P."/>
        </authorList>
    </citation>
    <scope>NUCLEOTIDE SEQUENCE [LARGE SCALE GENOMIC DNA]</scope>
    <source>
        <strain evidence="5 6">DSM 12806</strain>
    </source>
</reference>